<gene>
    <name evidence="1" type="ORF">BPA01_23990</name>
</gene>
<dbReference type="Gene3D" id="3.40.50.450">
    <property type="match status" value="1"/>
</dbReference>
<accession>A0A4Y3PNZ4</accession>
<keyword evidence="2" id="KW-1185">Reference proteome</keyword>
<reference evidence="1 2" key="1">
    <citation type="submission" date="2019-06" db="EMBL/GenBank/DDBJ databases">
        <title>Whole genome shotgun sequence of Brevibacillus parabrevis NBRC 12334.</title>
        <authorList>
            <person name="Hosoyama A."/>
            <person name="Uohara A."/>
            <person name="Ohji S."/>
            <person name="Ichikawa N."/>
        </authorList>
    </citation>
    <scope>NUCLEOTIDE SEQUENCE [LARGE SCALE GENOMIC DNA]</scope>
    <source>
        <strain evidence="1 2">NBRC 12334</strain>
    </source>
</reference>
<evidence type="ECO:0008006" key="3">
    <source>
        <dbReference type="Google" id="ProtNLM"/>
    </source>
</evidence>
<organism evidence="1 2">
    <name type="scientific">Brevibacillus parabrevis</name>
    <dbReference type="NCBI Taxonomy" id="54914"/>
    <lineage>
        <taxon>Bacteria</taxon>
        <taxon>Bacillati</taxon>
        <taxon>Bacillota</taxon>
        <taxon>Bacilli</taxon>
        <taxon>Bacillales</taxon>
        <taxon>Paenibacillaceae</taxon>
        <taxon>Brevibacillus</taxon>
    </lineage>
</organism>
<evidence type="ECO:0000313" key="1">
    <source>
        <dbReference type="EMBL" id="GEB32819.1"/>
    </source>
</evidence>
<dbReference type="SUPFAM" id="SSF52309">
    <property type="entry name" value="N-(deoxy)ribosyltransferase-like"/>
    <property type="match status" value="1"/>
</dbReference>
<dbReference type="AlphaFoldDB" id="A0A4Y3PNZ4"/>
<evidence type="ECO:0000313" key="2">
    <source>
        <dbReference type="Proteomes" id="UP000316882"/>
    </source>
</evidence>
<dbReference type="RefSeq" id="WP_122963491.1">
    <property type="nucleotide sequence ID" value="NZ_BJMH01000009.1"/>
</dbReference>
<proteinExistence type="predicted"/>
<dbReference type="EMBL" id="BJMH01000009">
    <property type="protein sequence ID" value="GEB32819.1"/>
    <property type="molecule type" value="Genomic_DNA"/>
</dbReference>
<dbReference type="Proteomes" id="UP000316882">
    <property type="component" value="Unassembled WGS sequence"/>
</dbReference>
<comment type="caution">
    <text evidence="1">The sequence shown here is derived from an EMBL/GenBank/DDBJ whole genome shotgun (WGS) entry which is preliminary data.</text>
</comment>
<dbReference type="GeneID" id="87613514"/>
<protein>
    <recommendedName>
        <fullName evidence="3">Nucleoside 2-deoxyribosyltransferase</fullName>
    </recommendedName>
</protein>
<sequence length="260" mass="29193">MTTCFVIQPFDGGAFDKRYEDILVPAITNAGLDAYRVDRDPNVNIPIEDIQNGIKNADVVLAEISLDNPNVWFELGYAIASQKEVVLICSDQRNSKFPFDIQHRKIITYTTASPRDFENLTTQITDRILAIKQKQVKLGLISTQSSIALTEGLSQHEMTLLVSITQNVDSPNEAVSAYIIRQDMNKAGFAPIAVALGLDSLLNKGFIQFSEQQDYQGEYYKAYNVTNQGMTWLHNNIDKLILRQDSPKPSDPFKDAELPF</sequence>
<dbReference type="Pfam" id="PF05014">
    <property type="entry name" value="Nuc_deoxyrib_tr"/>
    <property type="match status" value="1"/>
</dbReference>
<dbReference type="InterPro" id="IPR007710">
    <property type="entry name" value="Nucleoside_deoxyribTrfase"/>
</dbReference>
<name>A0A4Y3PNZ4_BREPA</name>